<keyword evidence="3" id="KW-1185">Reference proteome</keyword>
<dbReference type="InterPro" id="IPR004252">
    <property type="entry name" value="Probable_transposase_24"/>
</dbReference>
<evidence type="ECO:0000313" key="3">
    <source>
        <dbReference type="Proteomes" id="UP001419268"/>
    </source>
</evidence>
<evidence type="ECO:0000256" key="1">
    <source>
        <dbReference type="SAM" id="MobiDB-lite"/>
    </source>
</evidence>
<dbReference type="Pfam" id="PF03004">
    <property type="entry name" value="Transposase_24"/>
    <property type="match status" value="1"/>
</dbReference>
<proteinExistence type="predicted"/>
<reference evidence="2 3" key="1">
    <citation type="submission" date="2024-01" db="EMBL/GenBank/DDBJ databases">
        <title>Genome assemblies of Stephania.</title>
        <authorList>
            <person name="Yang L."/>
        </authorList>
    </citation>
    <scope>NUCLEOTIDE SEQUENCE [LARGE SCALE GENOMIC DNA]</scope>
    <source>
        <strain evidence="2">JXDWG</strain>
        <tissue evidence="2">Leaf</tissue>
    </source>
</reference>
<sequence length="291" mass="33273">MELLRGLVSSPFPPAPSALPQEGGGVMPYIVRFPIIIESVGENRWILHPSQVYARRMTKIFKRRMITQGYGALMHKLRALGVRLDFFTNEAWNRYCEYWASVDFKARSEKASQNRKSEKGSLGTGPSKYTDGTRSFRTYVDVLALDKDEDDEVTPNDVFLHVDTKDHDGSELLRRRDEHTQATPDRPVDEKQLYYDEARECSKGNVYGLGSLSKRKRRYEDLGTGTSRDPMVRRSELDAVVQRLAQFEAFVQSHLGMRMDFGASTFQALPPPPPQEHHHQVGMDPTHSLQR</sequence>
<protein>
    <submittedName>
        <fullName evidence="2">Uncharacterized protein</fullName>
    </submittedName>
</protein>
<dbReference type="AlphaFoldDB" id="A0AAP0E8V9"/>
<evidence type="ECO:0000313" key="2">
    <source>
        <dbReference type="EMBL" id="KAK9088806.1"/>
    </source>
</evidence>
<name>A0AAP0E8V9_9MAGN</name>
<dbReference type="Proteomes" id="UP001419268">
    <property type="component" value="Unassembled WGS sequence"/>
</dbReference>
<organism evidence="2 3">
    <name type="scientific">Stephania cephalantha</name>
    <dbReference type="NCBI Taxonomy" id="152367"/>
    <lineage>
        <taxon>Eukaryota</taxon>
        <taxon>Viridiplantae</taxon>
        <taxon>Streptophyta</taxon>
        <taxon>Embryophyta</taxon>
        <taxon>Tracheophyta</taxon>
        <taxon>Spermatophyta</taxon>
        <taxon>Magnoliopsida</taxon>
        <taxon>Ranunculales</taxon>
        <taxon>Menispermaceae</taxon>
        <taxon>Menispermoideae</taxon>
        <taxon>Cissampelideae</taxon>
        <taxon>Stephania</taxon>
    </lineage>
</organism>
<feature type="region of interest" description="Disordered" evidence="1">
    <location>
        <begin position="264"/>
        <end position="291"/>
    </location>
</feature>
<comment type="caution">
    <text evidence="2">The sequence shown here is derived from an EMBL/GenBank/DDBJ whole genome shotgun (WGS) entry which is preliminary data.</text>
</comment>
<dbReference type="EMBL" id="JBBNAG010000012">
    <property type="protein sequence ID" value="KAK9088806.1"/>
    <property type="molecule type" value="Genomic_DNA"/>
</dbReference>
<accession>A0AAP0E8V9</accession>
<gene>
    <name evidence="2" type="ORF">Scep_027888</name>
</gene>